<evidence type="ECO:0000256" key="5">
    <source>
        <dbReference type="SAM" id="Phobius"/>
    </source>
</evidence>
<keyword evidence="3 5" id="KW-1133">Transmembrane helix</keyword>
<dbReference type="OrthoDB" id="9814012at2"/>
<feature type="transmembrane region" description="Helical" evidence="5">
    <location>
        <begin position="66"/>
        <end position="87"/>
    </location>
</feature>
<dbReference type="NCBIfam" id="NF037968">
    <property type="entry name" value="SemiSWEET_2"/>
    <property type="match status" value="1"/>
</dbReference>
<accession>A0A7X1ZJF2</accession>
<dbReference type="Proteomes" id="UP000434582">
    <property type="component" value="Unassembled WGS sequence"/>
</dbReference>
<evidence type="ECO:0000256" key="2">
    <source>
        <dbReference type="ARBA" id="ARBA00022692"/>
    </source>
</evidence>
<name>A0A7X1ZJF2_9PROT</name>
<reference evidence="6 7" key="1">
    <citation type="submission" date="2019-10" db="EMBL/GenBank/DDBJ databases">
        <title>Draft whole-genome sequence of the purple nonsulfur photosynthetic bacterium Roseospira navarrensis DSM 15114.</title>
        <authorList>
            <person name="Kyndt J.A."/>
            <person name="Meyer T.E."/>
        </authorList>
    </citation>
    <scope>NUCLEOTIDE SEQUENCE [LARGE SCALE GENOMIC DNA]</scope>
    <source>
        <strain evidence="6 7">DSM 15114</strain>
    </source>
</reference>
<protein>
    <recommendedName>
        <fullName evidence="8">MtN3 and saliva related transmembrane protein</fullName>
    </recommendedName>
</protein>
<dbReference type="EMBL" id="WIVE01000127">
    <property type="protein sequence ID" value="MQX38552.1"/>
    <property type="molecule type" value="Genomic_DNA"/>
</dbReference>
<dbReference type="Pfam" id="PF04193">
    <property type="entry name" value="PQ-loop"/>
    <property type="match status" value="1"/>
</dbReference>
<evidence type="ECO:0000256" key="1">
    <source>
        <dbReference type="ARBA" id="ARBA00004141"/>
    </source>
</evidence>
<dbReference type="InterPro" id="IPR006603">
    <property type="entry name" value="PQ-loop_rpt"/>
</dbReference>
<keyword evidence="4 5" id="KW-0472">Membrane</keyword>
<feature type="transmembrane region" description="Helical" evidence="5">
    <location>
        <begin position="36"/>
        <end position="60"/>
    </location>
</feature>
<comment type="caution">
    <text evidence="6">The sequence shown here is derived from an EMBL/GenBank/DDBJ whole genome shotgun (WGS) entry which is preliminary data.</text>
</comment>
<keyword evidence="7" id="KW-1185">Reference proteome</keyword>
<dbReference type="GO" id="GO:0016020">
    <property type="term" value="C:membrane"/>
    <property type="evidence" value="ECO:0007669"/>
    <property type="project" value="UniProtKB-SubCell"/>
</dbReference>
<dbReference type="RefSeq" id="WP_153347132.1">
    <property type="nucleotide sequence ID" value="NZ_WIVE01000127.1"/>
</dbReference>
<dbReference type="GO" id="GO:0051119">
    <property type="term" value="F:sugar transmembrane transporter activity"/>
    <property type="evidence" value="ECO:0007669"/>
    <property type="project" value="InterPro"/>
</dbReference>
<dbReference type="InterPro" id="IPR047662">
    <property type="entry name" value="SemiSWEET"/>
</dbReference>
<keyword evidence="2 5" id="KW-0812">Transmembrane</keyword>
<evidence type="ECO:0008006" key="8">
    <source>
        <dbReference type="Google" id="ProtNLM"/>
    </source>
</evidence>
<organism evidence="6 7">
    <name type="scientific">Roseospira navarrensis</name>
    <dbReference type="NCBI Taxonomy" id="140058"/>
    <lineage>
        <taxon>Bacteria</taxon>
        <taxon>Pseudomonadati</taxon>
        <taxon>Pseudomonadota</taxon>
        <taxon>Alphaproteobacteria</taxon>
        <taxon>Rhodospirillales</taxon>
        <taxon>Rhodospirillaceae</taxon>
        <taxon>Roseospira</taxon>
    </lineage>
</organism>
<comment type="subcellular location">
    <subcellularLocation>
        <location evidence="1">Membrane</location>
        <topology evidence="1">Multi-pass membrane protein</topology>
    </subcellularLocation>
</comment>
<evidence type="ECO:0000256" key="4">
    <source>
        <dbReference type="ARBA" id="ARBA00023136"/>
    </source>
</evidence>
<evidence type="ECO:0000313" key="6">
    <source>
        <dbReference type="EMBL" id="MQX38552.1"/>
    </source>
</evidence>
<sequence>MTPVPDLAPVFGYLAAFCTTVAFLPQALKAWRTRSVADLSLTTFLLFTTGVACWLVYGLMTRDMPIIAANVVTLALAGSILVMRVVFAGRPPTRASDR</sequence>
<feature type="transmembrane region" description="Helical" evidence="5">
    <location>
        <begin position="6"/>
        <end position="24"/>
    </location>
</feature>
<dbReference type="AlphaFoldDB" id="A0A7X1ZJF2"/>
<gene>
    <name evidence="6" type="ORF">GHC57_18745</name>
</gene>
<evidence type="ECO:0000313" key="7">
    <source>
        <dbReference type="Proteomes" id="UP000434582"/>
    </source>
</evidence>
<proteinExistence type="predicted"/>
<evidence type="ECO:0000256" key="3">
    <source>
        <dbReference type="ARBA" id="ARBA00022989"/>
    </source>
</evidence>
<dbReference type="Gene3D" id="1.20.1280.290">
    <property type="match status" value="1"/>
</dbReference>